<evidence type="ECO:0000256" key="2">
    <source>
        <dbReference type="ARBA" id="ARBA00022840"/>
    </source>
</evidence>
<evidence type="ECO:0000313" key="6">
    <source>
        <dbReference type="Proteomes" id="UP000649151"/>
    </source>
</evidence>
<keyword evidence="6" id="KW-1185">Reference proteome</keyword>
<reference evidence="5 6" key="1">
    <citation type="submission" date="2020-08" db="EMBL/GenBank/DDBJ databases">
        <title>Genome public.</title>
        <authorList>
            <person name="Liu C."/>
            <person name="Sun Q."/>
        </authorList>
    </citation>
    <scope>NUCLEOTIDE SEQUENCE [LARGE SCALE GENOMIC DNA]</scope>
    <source>
        <strain evidence="5 6">NSJ-27</strain>
    </source>
</reference>
<dbReference type="GO" id="GO:0004140">
    <property type="term" value="F:dephospho-CoA kinase activity"/>
    <property type="evidence" value="ECO:0007669"/>
    <property type="project" value="UniProtKB-EC"/>
</dbReference>
<comment type="subcellular location">
    <subcellularLocation>
        <location evidence="3">Cytoplasm</location>
    </subcellularLocation>
</comment>
<comment type="similarity">
    <text evidence="3">Belongs to the CoaE family.</text>
</comment>
<keyword evidence="3" id="KW-0963">Cytoplasm</keyword>
<dbReference type="EMBL" id="JACOQK010000001">
    <property type="protein sequence ID" value="MBC5787820.1"/>
    <property type="molecule type" value="Genomic_DNA"/>
</dbReference>
<keyword evidence="2 3" id="KW-0067">ATP-binding</keyword>
<dbReference type="InterPro" id="IPR001977">
    <property type="entry name" value="Depp_CoAkinase"/>
</dbReference>
<gene>
    <name evidence="3" type="primary">coaE</name>
    <name evidence="5" type="ORF">H8Z77_07290</name>
</gene>
<dbReference type="CDD" id="cd02022">
    <property type="entry name" value="DPCK"/>
    <property type="match status" value="1"/>
</dbReference>
<dbReference type="NCBIfam" id="TIGR00152">
    <property type="entry name" value="dephospho-CoA kinase"/>
    <property type="match status" value="1"/>
</dbReference>
<sequence length="199" mass="21983">MQGCDTMVVGLTGQTGAGKTTVSEIFARNGFDVINADLVAREIVEPGTPCLNEIAAQFSNVIQSDGSLNRKALGQIVFTDKKQLEHLNRITHPYLMESITAKIKNSASQWILLDAPTLFESGADSLCNCTVAVLADQQTRKQRIMLRDDLTEQQAMDRISSQHGDDFYKNRSNYTIDANGSLAELKLRSLELINQIKYG</sequence>
<dbReference type="SUPFAM" id="SSF52540">
    <property type="entry name" value="P-loop containing nucleoside triphosphate hydrolases"/>
    <property type="match status" value="1"/>
</dbReference>
<dbReference type="InterPro" id="IPR027417">
    <property type="entry name" value="P-loop_NTPase"/>
</dbReference>
<dbReference type="PANTHER" id="PTHR10695">
    <property type="entry name" value="DEPHOSPHO-COA KINASE-RELATED"/>
    <property type="match status" value="1"/>
</dbReference>
<comment type="caution">
    <text evidence="5">The sequence shown here is derived from an EMBL/GenBank/DDBJ whole genome shotgun (WGS) entry which is preliminary data.</text>
</comment>
<evidence type="ECO:0000256" key="4">
    <source>
        <dbReference type="NCBIfam" id="TIGR00152"/>
    </source>
</evidence>
<evidence type="ECO:0000256" key="3">
    <source>
        <dbReference type="HAMAP-Rule" id="MF_00376"/>
    </source>
</evidence>
<keyword evidence="3" id="KW-0173">Coenzyme A biosynthesis</keyword>
<dbReference type="Proteomes" id="UP000649151">
    <property type="component" value="Unassembled WGS sequence"/>
</dbReference>
<comment type="catalytic activity">
    <reaction evidence="3">
        <text>3'-dephospho-CoA + ATP = ADP + CoA + H(+)</text>
        <dbReference type="Rhea" id="RHEA:18245"/>
        <dbReference type="ChEBI" id="CHEBI:15378"/>
        <dbReference type="ChEBI" id="CHEBI:30616"/>
        <dbReference type="ChEBI" id="CHEBI:57287"/>
        <dbReference type="ChEBI" id="CHEBI:57328"/>
        <dbReference type="ChEBI" id="CHEBI:456216"/>
        <dbReference type="EC" id="2.7.1.24"/>
    </reaction>
</comment>
<dbReference type="EC" id="2.7.1.24" evidence="3 4"/>
<dbReference type="PROSITE" id="PS51219">
    <property type="entry name" value="DPCK"/>
    <property type="match status" value="1"/>
</dbReference>
<accession>A0ABR7IRQ9</accession>
<evidence type="ECO:0000313" key="5">
    <source>
        <dbReference type="EMBL" id="MBC5787820.1"/>
    </source>
</evidence>
<comment type="function">
    <text evidence="3">Catalyzes the phosphorylation of the 3'-hydroxyl group of dephosphocoenzyme A to form coenzyme A.</text>
</comment>
<dbReference type="Gene3D" id="3.40.50.300">
    <property type="entry name" value="P-loop containing nucleotide triphosphate hydrolases"/>
    <property type="match status" value="1"/>
</dbReference>
<dbReference type="PANTHER" id="PTHR10695:SF46">
    <property type="entry name" value="BIFUNCTIONAL COENZYME A SYNTHASE-RELATED"/>
    <property type="match status" value="1"/>
</dbReference>
<dbReference type="HAMAP" id="MF_00376">
    <property type="entry name" value="Dephospho_CoA_kinase"/>
    <property type="match status" value="1"/>
</dbReference>
<feature type="binding site" evidence="3">
    <location>
        <begin position="16"/>
        <end position="21"/>
    </location>
    <ligand>
        <name>ATP</name>
        <dbReference type="ChEBI" id="CHEBI:30616"/>
    </ligand>
</feature>
<organism evidence="5 6">
    <name type="scientific">Clostridium facile</name>
    <dbReference type="NCBI Taxonomy" id="2763035"/>
    <lineage>
        <taxon>Bacteria</taxon>
        <taxon>Bacillati</taxon>
        <taxon>Bacillota</taxon>
        <taxon>Clostridia</taxon>
        <taxon>Eubacteriales</taxon>
        <taxon>Clostridiaceae</taxon>
        <taxon>Clostridium</taxon>
    </lineage>
</organism>
<keyword evidence="3 5" id="KW-0808">Transferase</keyword>
<protein>
    <recommendedName>
        <fullName evidence="3 4">Dephospho-CoA kinase</fullName>
        <ecNumber evidence="3 4">2.7.1.24</ecNumber>
    </recommendedName>
    <alternativeName>
        <fullName evidence="3">Dephosphocoenzyme A kinase</fullName>
    </alternativeName>
</protein>
<name>A0ABR7IRQ9_9CLOT</name>
<keyword evidence="3 5" id="KW-0418">Kinase</keyword>
<dbReference type="Pfam" id="PF01121">
    <property type="entry name" value="CoaE"/>
    <property type="match status" value="1"/>
</dbReference>
<evidence type="ECO:0000256" key="1">
    <source>
        <dbReference type="ARBA" id="ARBA00022741"/>
    </source>
</evidence>
<comment type="pathway">
    <text evidence="3">Cofactor biosynthesis; coenzyme A biosynthesis; CoA from (R)-pantothenate: step 5/5.</text>
</comment>
<keyword evidence="1 3" id="KW-0547">Nucleotide-binding</keyword>
<proteinExistence type="inferred from homology"/>